<organism evidence="1 3">
    <name type="scientific">Micromonospora eburnea</name>
    <dbReference type="NCBI Taxonomy" id="227316"/>
    <lineage>
        <taxon>Bacteria</taxon>
        <taxon>Bacillati</taxon>
        <taxon>Actinomycetota</taxon>
        <taxon>Actinomycetes</taxon>
        <taxon>Micromonosporales</taxon>
        <taxon>Micromonosporaceae</taxon>
        <taxon>Micromonospora</taxon>
    </lineage>
</organism>
<evidence type="ECO:0000313" key="1">
    <source>
        <dbReference type="EMBL" id="SCL43811.1"/>
    </source>
</evidence>
<dbReference type="AlphaFoldDB" id="A0A1C6TQB1"/>
<gene>
    <name evidence="1" type="ORF">GA0070604_0020</name>
    <name evidence="2" type="ORF">GA0070604_0126</name>
</gene>
<proteinExistence type="predicted"/>
<dbReference type="RefSeq" id="WP_091112133.1">
    <property type="nucleotide sequence ID" value="NZ_FMHY01000001.1"/>
</dbReference>
<dbReference type="EMBL" id="FMHY01000002">
    <property type="protein sequence ID" value="SCL43984.1"/>
    <property type="molecule type" value="Genomic_DNA"/>
</dbReference>
<dbReference type="EMBL" id="FMHY01000001">
    <property type="protein sequence ID" value="SCL43811.1"/>
    <property type="molecule type" value="Genomic_DNA"/>
</dbReference>
<reference evidence="3" key="1">
    <citation type="submission" date="2016-06" db="EMBL/GenBank/DDBJ databases">
        <authorList>
            <person name="Varghese N."/>
            <person name="Submissions Spin"/>
        </authorList>
    </citation>
    <scope>NUCLEOTIDE SEQUENCE [LARGE SCALE GENOMIC DNA]</scope>
    <source>
        <strain evidence="3">DSM 44814</strain>
    </source>
</reference>
<protein>
    <submittedName>
        <fullName evidence="1">Uncharacterized protein</fullName>
    </submittedName>
</protein>
<dbReference type="Proteomes" id="UP000199696">
    <property type="component" value="Unassembled WGS sequence"/>
</dbReference>
<accession>A0A1C6TQB1</accession>
<reference evidence="1" key="2">
    <citation type="submission" date="2016-06" db="EMBL/GenBank/DDBJ databases">
        <authorList>
            <person name="Kjaerup R.B."/>
            <person name="Dalgaard T.S."/>
            <person name="Juul-Madsen H.R."/>
        </authorList>
    </citation>
    <scope>NUCLEOTIDE SEQUENCE [LARGE SCALE GENOMIC DNA]</scope>
    <source>
        <strain evidence="1">DSM 44814</strain>
    </source>
</reference>
<name>A0A1C6TQB1_9ACTN</name>
<dbReference type="OrthoDB" id="3399706at2"/>
<evidence type="ECO:0000313" key="2">
    <source>
        <dbReference type="EMBL" id="SCL43984.1"/>
    </source>
</evidence>
<sequence length="76" mass="8489">MARTIGRAIGLEVWAHGTWDEIAQLRAQLAAMGLIVVPEPDSTDTQACRTDPMPPTPIAGERGRYRWYGRVRVRKA</sequence>
<keyword evidence="3" id="KW-1185">Reference proteome</keyword>
<evidence type="ECO:0000313" key="3">
    <source>
        <dbReference type="Proteomes" id="UP000199696"/>
    </source>
</evidence>
<dbReference type="STRING" id="227316.GA0070604_0020"/>